<dbReference type="SUPFAM" id="SSF51182">
    <property type="entry name" value="RmlC-like cupins"/>
    <property type="match status" value="1"/>
</dbReference>
<dbReference type="EMBL" id="BLJY01000001">
    <property type="protein sequence ID" value="GFF12087.1"/>
    <property type="molecule type" value="Genomic_DNA"/>
</dbReference>
<dbReference type="InterPro" id="IPR047142">
    <property type="entry name" value="OryJ/VirC-like"/>
</dbReference>
<dbReference type="Pfam" id="PF07883">
    <property type="entry name" value="Cupin_2"/>
    <property type="match status" value="1"/>
</dbReference>
<dbReference type="PANTHER" id="PTHR36156">
    <property type="entry name" value="SLR2101 PROTEIN"/>
    <property type="match status" value="1"/>
</dbReference>
<accession>A0A5M3YL57</accession>
<feature type="domain" description="Cupin type-2" evidence="1">
    <location>
        <begin position="88"/>
        <end position="155"/>
    </location>
</feature>
<name>A0A5M3YL57_ASPTE</name>
<sequence>MSRNPISPLPSFTRYITTHNDAGQAIVHSATPGNWTSYANGSLGFNVAYTTSEFPANMNNEHDIAEYEKTITEGNLGLVKRGGSVCRVVDFAPNQPGLMHRTQSLDYGIVLEGEVDMILDSGEKRRLQRGDIAVQRGTMHEWQNPSTTEWTRMLFVLLDAQPIVVGGKQLGEDLGDSAELKPSN</sequence>
<protein>
    <submittedName>
        <fullName evidence="2">Cupin domain protein</fullName>
    </submittedName>
</protein>
<proteinExistence type="predicted"/>
<evidence type="ECO:0000313" key="2">
    <source>
        <dbReference type="EMBL" id="GFF12087.1"/>
    </source>
</evidence>
<dbReference type="VEuPathDB" id="FungiDB:ATEG_09011"/>
<dbReference type="OrthoDB" id="5840532at2759"/>
<reference evidence="2 3" key="1">
    <citation type="submission" date="2020-01" db="EMBL/GenBank/DDBJ databases">
        <title>Aspergillus terreus IFO 6365 whole genome shotgun sequence.</title>
        <authorList>
            <person name="Kanamasa S."/>
            <person name="Takahashi H."/>
        </authorList>
    </citation>
    <scope>NUCLEOTIDE SEQUENCE [LARGE SCALE GENOMIC DNA]</scope>
    <source>
        <strain evidence="2 3">IFO 6365</strain>
    </source>
</reference>
<dbReference type="Gene3D" id="2.60.120.10">
    <property type="entry name" value="Jelly Rolls"/>
    <property type="match status" value="1"/>
</dbReference>
<gene>
    <name evidence="2" type="ORF">ATEIFO6365_0001031000</name>
</gene>
<evidence type="ECO:0000259" key="1">
    <source>
        <dbReference type="Pfam" id="PF07883"/>
    </source>
</evidence>
<dbReference type="InterPro" id="IPR011051">
    <property type="entry name" value="RmlC_Cupin_sf"/>
</dbReference>
<keyword evidence="3" id="KW-1185">Reference proteome</keyword>
<dbReference type="InterPro" id="IPR013096">
    <property type="entry name" value="Cupin_2"/>
</dbReference>
<dbReference type="PANTHER" id="PTHR36156:SF2">
    <property type="entry name" value="CUPIN TYPE-2 DOMAIN-CONTAINING PROTEIN"/>
    <property type="match status" value="1"/>
</dbReference>
<organism evidence="2 3">
    <name type="scientific">Aspergillus terreus</name>
    <dbReference type="NCBI Taxonomy" id="33178"/>
    <lineage>
        <taxon>Eukaryota</taxon>
        <taxon>Fungi</taxon>
        <taxon>Dikarya</taxon>
        <taxon>Ascomycota</taxon>
        <taxon>Pezizomycotina</taxon>
        <taxon>Eurotiomycetes</taxon>
        <taxon>Eurotiomycetidae</taxon>
        <taxon>Eurotiales</taxon>
        <taxon>Aspergillaceae</taxon>
        <taxon>Aspergillus</taxon>
        <taxon>Aspergillus subgen. Circumdati</taxon>
    </lineage>
</organism>
<dbReference type="InterPro" id="IPR014710">
    <property type="entry name" value="RmlC-like_jellyroll"/>
</dbReference>
<dbReference type="AlphaFoldDB" id="A0A5M3YL57"/>
<dbReference type="CDD" id="cd02231">
    <property type="entry name" value="cupin_BLL6423-like"/>
    <property type="match status" value="1"/>
</dbReference>
<comment type="caution">
    <text evidence="2">The sequence shown here is derived from an EMBL/GenBank/DDBJ whole genome shotgun (WGS) entry which is preliminary data.</text>
</comment>
<dbReference type="Proteomes" id="UP000452235">
    <property type="component" value="Unassembled WGS sequence"/>
</dbReference>
<evidence type="ECO:0000313" key="3">
    <source>
        <dbReference type="Proteomes" id="UP000452235"/>
    </source>
</evidence>